<feature type="region of interest" description="Disordered" evidence="1">
    <location>
        <begin position="135"/>
        <end position="222"/>
    </location>
</feature>
<evidence type="ECO:0000313" key="2">
    <source>
        <dbReference type="EMBL" id="KAJ9603349.1"/>
    </source>
</evidence>
<reference evidence="2" key="1">
    <citation type="submission" date="2022-10" db="EMBL/GenBank/DDBJ databases">
        <title>Culturing micro-colonial fungi from biological soil crusts in the Mojave desert and describing Neophaeococcomyces mojavensis, and introducing the new genera and species Taxawa tesnikishii.</title>
        <authorList>
            <person name="Kurbessoian T."/>
            <person name="Stajich J.E."/>
        </authorList>
    </citation>
    <scope>NUCLEOTIDE SEQUENCE</scope>
    <source>
        <strain evidence="2">TK_41</strain>
    </source>
</reference>
<feature type="compositionally biased region" description="Basic and acidic residues" evidence="1">
    <location>
        <begin position="673"/>
        <end position="693"/>
    </location>
</feature>
<feature type="region of interest" description="Disordered" evidence="1">
    <location>
        <begin position="624"/>
        <end position="714"/>
    </location>
</feature>
<gene>
    <name evidence="2" type="ORF">H2200_012127</name>
</gene>
<feature type="compositionally biased region" description="Basic residues" evidence="1">
    <location>
        <begin position="191"/>
        <end position="203"/>
    </location>
</feature>
<feature type="region of interest" description="Disordered" evidence="1">
    <location>
        <begin position="497"/>
        <end position="523"/>
    </location>
</feature>
<dbReference type="Proteomes" id="UP001172673">
    <property type="component" value="Unassembled WGS sequence"/>
</dbReference>
<comment type="caution">
    <text evidence="2">The sequence shown here is derived from an EMBL/GenBank/DDBJ whole genome shotgun (WGS) entry which is preliminary data.</text>
</comment>
<keyword evidence="3" id="KW-1185">Reference proteome</keyword>
<feature type="compositionally biased region" description="Polar residues" evidence="1">
    <location>
        <begin position="308"/>
        <end position="322"/>
    </location>
</feature>
<dbReference type="AlphaFoldDB" id="A0AA39CCL2"/>
<feature type="region of interest" description="Disordered" evidence="1">
    <location>
        <begin position="425"/>
        <end position="477"/>
    </location>
</feature>
<name>A0AA39CCL2_9EURO</name>
<sequence length="891" mass="97814">MDQAPARLSHNATEQGGLPNCEFTFRNFGSQKDGQGVMGGTNSPFHNYVLLDDNPTPEEVRSQLLSKREVSFEQQRAVQRQPQVQLPILTTEPEQPNVNRAISGGNLESQHSTSTRTSTAEYWRFARPTIIRLPSANKTSWHRRRTSSARKAAPPRRREFAGQRSSAAEYMDPVQKRNSVVTNRVTTDSSHKRRPSSLKRRSYRQNEGPARRNMTAPMIPSLHDPLKTGALADEWKQMLKDFAADNESSLLVGSTSITDREERGASPHLPSKPIDATEEIAPKRTSSACQSRHLLSEERTGSGGGTSMPGQFPSSPALQSSGPLDRDSSAVISDLASKPRTDQTRRPSPAQTEVVHGADQNQHQKSAPLSLLSLHNLRAQSTIRLPSARSVMSTDTLTGIEAHVQNERTFVDLGPLREVIEKPTSHAVYRHSGPPPKIPLPALPTEAQDDRSDFSRSSKSPNGMPSHQQSSASSEEFARHLIRGPRADKVRAQRLRDLSNSPRQSPKQSPMPSPESGASAEMKQNTLQSTIEADGYFPAPQSTFVADLARFPAVPDSRPTSLGSSSAGSHRTLQQSPGRNSMHRQDRASTAPASQPQKPKYHILSQSNIFVVVDSDPVTACFRASVGGNSPERRSSTHPTKPANFKEVPAHSKMAMQSAHGQQGQNLRLPVVDNKRPGTSEGKHQGSSSDERSLGSTGADSVAGKSARNKKRRRWNSSDIGLIKLLQRDLEDFYAKIREQEEQIKWQAHQIQMMNKGFAPVTRLQDVQAPGLLQDSPELPPMVSEVQPPHLLKSGSWDGPKERRQRNVMARPPLSIIKEQTLNTHSLVGLPSVHDAGGATVCGEAVPGPMEAATNGPGKRFTILHEPVGLIEDETDLADSRYYRSSTTMEY</sequence>
<feature type="compositionally biased region" description="Polar residues" evidence="1">
    <location>
        <begin position="558"/>
        <end position="579"/>
    </location>
</feature>
<feature type="compositionally biased region" description="Polar residues" evidence="1">
    <location>
        <begin position="498"/>
        <end position="510"/>
    </location>
</feature>
<dbReference type="EMBL" id="JAPDRK010000022">
    <property type="protein sequence ID" value="KAJ9603349.1"/>
    <property type="molecule type" value="Genomic_DNA"/>
</dbReference>
<feature type="region of interest" description="Disordered" evidence="1">
    <location>
        <begin position="255"/>
        <end position="364"/>
    </location>
</feature>
<protein>
    <submittedName>
        <fullName evidence="2">Uncharacterized protein</fullName>
    </submittedName>
</protein>
<evidence type="ECO:0000313" key="3">
    <source>
        <dbReference type="Proteomes" id="UP001172673"/>
    </source>
</evidence>
<feature type="compositionally biased region" description="Pro residues" evidence="1">
    <location>
        <begin position="433"/>
        <end position="442"/>
    </location>
</feature>
<feature type="compositionally biased region" description="Polar residues" evidence="1">
    <location>
        <begin position="176"/>
        <end position="188"/>
    </location>
</feature>
<proteinExistence type="predicted"/>
<feature type="region of interest" description="Disordered" evidence="1">
    <location>
        <begin position="555"/>
        <end position="601"/>
    </location>
</feature>
<feature type="compositionally biased region" description="Polar residues" evidence="1">
    <location>
        <begin position="461"/>
        <end position="474"/>
    </location>
</feature>
<organism evidence="2 3">
    <name type="scientific">Cladophialophora chaetospira</name>
    <dbReference type="NCBI Taxonomy" id="386627"/>
    <lineage>
        <taxon>Eukaryota</taxon>
        <taxon>Fungi</taxon>
        <taxon>Dikarya</taxon>
        <taxon>Ascomycota</taxon>
        <taxon>Pezizomycotina</taxon>
        <taxon>Eurotiomycetes</taxon>
        <taxon>Chaetothyriomycetidae</taxon>
        <taxon>Chaetothyriales</taxon>
        <taxon>Herpotrichiellaceae</taxon>
        <taxon>Cladophialophora</taxon>
    </lineage>
</organism>
<accession>A0AA39CCL2</accession>
<evidence type="ECO:0000256" key="1">
    <source>
        <dbReference type="SAM" id="MobiDB-lite"/>
    </source>
</evidence>